<accession>A0A4P8PJV6</accession>
<proteinExistence type="predicted"/>
<reference evidence="1" key="1">
    <citation type="submission" date="2018-12" db="EMBL/GenBank/DDBJ databases">
        <title>Singled stranded DNA viruses identified in blackflies (Austrosimulium ungulatum) sampled in New Zealand.</title>
        <authorList>
            <person name="Kraberger S."/>
            <person name="Fontenele R.S."/>
            <person name="Schmidlin K."/>
            <person name="Walters M."/>
            <person name="Varsani A."/>
        </authorList>
    </citation>
    <scope>NUCLEOTIDE SEQUENCE [LARGE SCALE GENOMIC DNA]</scope>
    <source>
        <strain evidence="1">057</strain>
    </source>
</reference>
<dbReference type="EMBL" id="MK249156">
    <property type="protein sequence ID" value="QCQ84722.1"/>
    <property type="molecule type" value="Genomic_DNA"/>
</dbReference>
<sequence length="119" mass="12656">MLLYLTLTCSFATGVVHQTCSGRSRTVSGGQLVYPTSTTLKHSGWPTTSQISMRNSPPLLRGGWGGSPALAGPAQRDNCACRALNHSVLNLKSCIVLPCHPMHRLTQSVSLNRLPGGTL</sequence>
<organism evidence="1">
    <name type="scientific">Blackfly microvirus SF02</name>
    <dbReference type="NCBI Taxonomy" id="2576452"/>
    <lineage>
        <taxon>Viruses</taxon>
        <taxon>Monodnaviria</taxon>
        <taxon>Sangervirae</taxon>
        <taxon>Phixviricota</taxon>
        <taxon>Malgrandaviricetes</taxon>
        <taxon>Petitvirales</taxon>
        <taxon>Microviridae</taxon>
        <taxon>Microvirus</taxon>
    </lineage>
</organism>
<evidence type="ECO:0000313" key="1">
    <source>
        <dbReference type="EMBL" id="QCQ84722.1"/>
    </source>
</evidence>
<name>A0A4P8PJV6_9VIRU</name>
<dbReference type="Proteomes" id="UP000324373">
    <property type="component" value="Segment"/>
</dbReference>
<protein>
    <submittedName>
        <fullName evidence="1">Uncharacterized protein</fullName>
    </submittedName>
</protein>